<sequence>MPNKVVKIFNENGLKSKRNYTSPIVIEICLLKIGTLMRFTNS</sequence>
<evidence type="ECO:0000313" key="1">
    <source>
        <dbReference type="EMBL" id="DAD73944.1"/>
    </source>
</evidence>
<protein>
    <submittedName>
        <fullName evidence="1">Uncharacterized protein</fullName>
    </submittedName>
</protein>
<accession>A0A8S5LVK5</accession>
<reference evidence="1" key="1">
    <citation type="journal article" date="2021" name="Proc. Natl. Acad. Sci. U.S.A.">
        <title>A Catalog of Tens of Thousands of Viruses from Human Metagenomes Reveals Hidden Associations with Chronic Diseases.</title>
        <authorList>
            <person name="Tisza M.J."/>
            <person name="Buck C.B."/>
        </authorList>
    </citation>
    <scope>NUCLEOTIDE SEQUENCE</scope>
    <source>
        <strain evidence="1">CtFn287</strain>
    </source>
</reference>
<name>A0A8S5LVK5_9CAUD</name>
<dbReference type="EMBL" id="BK014748">
    <property type="protein sequence ID" value="DAD73944.1"/>
    <property type="molecule type" value="Genomic_DNA"/>
</dbReference>
<proteinExistence type="predicted"/>
<organism evidence="1">
    <name type="scientific">Siphoviridae sp. ctFn287</name>
    <dbReference type="NCBI Taxonomy" id="2826215"/>
    <lineage>
        <taxon>Viruses</taxon>
        <taxon>Duplodnaviria</taxon>
        <taxon>Heunggongvirae</taxon>
        <taxon>Uroviricota</taxon>
        <taxon>Caudoviricetes</taxon>
    </lineage>
</organism>